<dbReference type="RefSeq" id="WP_133298035.1">
    <property type="nucleotide sequence ID" value="NZ_UNSC01000009.1"/>
</dbReference>
<gene>
    <name evidence="5 7" type="primary">coaE</name>
    <name evidence="7" type="ORF">SAMEA104719789_01698</name>
</gene>
<dbReference type="GO" id="GO:0005524">
    <property type="term" value="F:ATP binding"/>
    <property type="evidence" value="ECO:0007669"/>
    <property type="project" value="UniProtKB-UniRule"/>
</dbReference>
<comment type="subcellular location">
    <subcellularLocation>
        <location evidence="5">Cytoplasm</location>
    </subcellularLocation>
</comment>
<evidence type="ECO:0000256" key="6">
    <source>
        <dbReference type="NCBIfam" id="TIGR00152"/>
    </source>
</evidence>
<evidence type="ECO:0000256" key="3">
    <source>
        <dbReference type="ARBA" id="ARBA00022840"/>
    </source>
</evidence>
<dbReference type="Pfam" id="PF01121">
    <property type="entry name" value="CoaE"/>
    <property type="match status" value="1"/>
</dbReference>
<dbReference type="Gene3D" id="3.40.50.300">
    <property type="entry name" value="P-loop containing nucleotide triphosphate hydrolases"/>
    <property type="match status" value="1"/>
</dbReference>
<keyword evidence="5 7" id="KW-0808">Transferase</keyword>
<dbReference type="PROSITE" id="PS51219">
    <property type="entry name" value="DPCK"/>
    <property type="match status" value="1"/>
</dbReference>
<keyword evidence="5 7" id="KW-0418">Kinase</keyword>
<comment type="pathway">
    <text evidence="5">Cofactor biosynthesis; coenzyme A biosynthesis; CoA from (R)-pantothenate: step 5/5.</text>
</comment>
<dbReference type="InterPro" id="IPR001977">
    <property type="entry name" value="Depp_CoAkinase"/>
</dbReference>
<dbReference type="PANTHER" id="PTHR10695">
    <property type="entry name" value="DEPHOSPHO-COA KINASE-RELATED"/>
    <property type="match status" value="1"/>
</dbReference>
<dbReference type="InterPro" id="IPR027417">
    <property type="entry name" value="P-loop_NTPase"/>
</dbReference>
<comment type="catalytic activity">
    <reaction evidence="5">
        <text>3'-dephospho-CoA + ATP = ADP + CoA + H(+)</text>
        <dbReference type="Rhea" id="RHEA:18245"/>
        <dbReference type="ChEBI" id="CHEBI:15378"/>
        <dbReference type="ChEBI" id="CHEBI:30616"/>
        <dbReference type="ChEBI" id="CHEBI:57287"/>
        <dbReference type="ChEBI" id="CHEBI:57328"/>
        <dbReference type="ChEBI" id="CHEBI:456216"/>
        <dbReference type="EC" id="2.7.1.24"/>
    </reaction>
</comment>
<comment type="similarity">
    <text evidence="1 5">Belongs to the CoaE family.</text>
</comment>
<dbReference type="Proteomes" id="UP000262142">
    <property type="component" value="Unassembled WGS sequence"/>
</dbReference>
<dbReference type="GO" id="GO:0004140">
    <property type="term" value="F:dephospho-CoA kinase activity"/>
    <property type="evidence" value="ECO:0007669"/>
    <property type="project" value="UniProtKB-UniRule"/>
</dbReference>
<evidence type="ECO:0000256" key="1">
    <source>
        <dbReference type="ARBA" id="ARBA00009018"/>
    </source>
</evidence>
<dbReference type="GO" id="GO:0015937">
    <property type="term" value="P:coenzyme A biosynthetic process"/>
    <property type="evidence" value="ECO:0007669"/>
    <property type="project" value="UniProtKB-UniRule"/>
</dbReference>
<dbReference type="NCBIfam" id="TIGR00152">
    <property type="entry name" value="dephospho-CoA kinase"/>
    <property type="match status" value="1"/>
</dbReference>
<keyword evidence="2 5" id="KW-0547">Nucleotide-binding</keyword>
<dbReference type="CDD" id="cd02022">
    <property type="entry name" value="DPCK"/>
    <property type="match status" value="1"/>
</dbReference>
<evidence type="ECO:0000256" key="2">
    <source>
        <dbReference type="ARBA" id="ARBA00022741"/>
    </source>
</evidence>
<keyword evidence="5" id="KW-0963">Cytoplasm</keyword>
<feature type="binding site" evidence="5">
    <location>
        <begin position="11"/>
        <end position="16"/>
    </location>
    <ligand>
        <name>ATP</name>
        <dbReference type="ChEBI" id="CHEBI:30616"/>
    </ligand>
</feature>
<comment type="function">
    <text evidence="5">Catalyzes the phosphorylation of the 3'-hydroxyl group of dephosphocoenzyme A to form coenzyme A.</text>
</comment>
<proteinExistence type="inferred from homology"/>
<evidence type="ECO:0000313" key="8">
    <source>
        <dbReference type="Proteomes" id="UP000262142"/>
    </source>
</evidence>
<dbReference type="AlphaFoldDB" id="A0A383U438"/>
<organism evidence="7 8">
    <name type="scientific">Candidatus Ornithobacterium hominis</name>
    <dbReference type="NCBI Taxonomy" id="2497989"/>
    <lineage>
        <taxon>Bacteria</taxon>
        <taxon>Pseudomonadati</taxon>
        <taxon>Bacteroidota</taxon>
        <taxon>Flavobacteriia</taxon>
        <taxon>Flavobacteriales</taxon>
        <taxon>Weeksellaceae</taxon>
        <taxon>Ornithobacterium</taxon>
    </lineage>
</organism>
<accession>A0A383U438</accession>
<evidence type="ECO:0000256" key="5">
    <source>
        <dbReference type="HAMAP-Rule" id="MF_00376"/>
    </source>
</evidence>
<sequence length="196" mass="22934">MKIIGITGGIGSGKTKVSKFITEAGYPVYFADDRAREIMNESEKIKAYLIKEYGKGIYIKNQLNRSLLASIVFKKNKALENLNKIVHPEVFLDFERWKTQQTQEFVFKEAAILFESGSYRFSDFNVTVEADEELRIERVMRRNHFTRAQVLERMANQWSSQQRQEKADYILWNNGSLVDLEKVTGEFLLFLSKKWN</sequence>
<name>A0A383U438_9FLAO</name>
<dbReference type="SUPFAM" id="SSF52540">
    <property type="entry name" value="P-loop containing nucleoside triphosphate hydrolases"/>
    <property type="match status" value="1"/>
</dbReference>
<dbReference type="OrthoDB" id="9812943at2"/>
<protein>
    <recommendedName>
        <fullName evidence="5 6">Dephospho-CoA kinase</fullName>
        <ecNumber evidence="5 6">2.7.1.24</ecNumber>
    </recommendedName>
    <alternativeName>
        <fullName evidence="5">Dephosphocoenzyme A kinase</fullName>
    </alternativeName>
</protein>
<dbReference type="UniPathway" id="UPA00241">
    <property type="reaction ID" value="UER00356"/>
</dbReference>
<evidence type="ECO:0000313" key="7">
    <source>
        <dbReference type="EMBL" id="SZD74238.1"/>
    </source>
</evidence>
<dbReference type="EMBL" id="UNSC01000009">
    <property type="protein sequence ID" value="SZD74238.1"/>
    <property type="molecule type" value="Genomic_DNA"/>
</dbReference>
<dbReference type="PANTHER" id="PTHR10695:SF46">
    <property type="entry name" value="BIFUNCTIONAL COENZYME A SYNTHASE-RELATED"/>
    <property type="match status" value="1"/>
</dbReference>
<evidence type="ECO:0000256" key="4">
    <source>
        <dbReference type="ARBA" id="ARBA00022993"/>
    </source>
</evidence>
<dbReference type="GO" id="GO:0005737">
    <property type="term" value="C:cytoplasm"/>
    <property type="evidence" value="ECO:0007669"/>
    <property type="project" value="UniProtKB-SubCell"/>
</dbReference>
<keyword evidence="4 5" id="KW-0173">Coenzyme A biosynthesis</keyword>
<dbReference type="EC" id="2.7.1.24" evidence="5 6"/>
<keyword evidence="3 5" id="KW-0067">ATP-binding</keyword>
<dbReference type="HAMAP" id="MF_00376">
    <property type="entry name" value="Dephospho_CoA_kinase"/>
    <property type="match status" value="1"/>
</dbReference>
<keyword evidence="8" id="KW-1185">Reference proteome</keyword>
<reference evidence="7 8" key="1">
    <citation type="submission" date="2018-09" db="EMBL/GenBank/DDBJ databases">
        <authorList>
            <consortium name="Pathogen Informatics"/>
        </authorList>
    </citation>
    <scope>NUCLEOTIDE SEQUENCE [LARGE SCALE GENOMIC DNA]</scope>
    <source>
        <strain evidence="7 8">OH-22767</strain>
    </source>
</reference>